<feature type="domain" description="Alpha/beta hydrolase fold-3" evidence="2">
    <location>
        <begin position="84"/>
        <end position="277"/>
    </location>
</feature>
<dbReference type="AlphaFoldDB" id="A0A9P8CBD1"/>
<reference evidence="3" key="1">
    <citation type="journal article" date="2021" name="IMA Fungus">
        <title>Genomic characterization of three marine fungi, including Emericellopsis atlantica sp. nov. with signatures of a generalist lifestyle and marine biomass degradation.</title>
        <authorList>
            <person name="Hagestad O.C."/>
            <person name="Hou L."/>
            <person name="Andersen J.H."/>
            <person name="Hansen E.H."/>
            <person name="Altermark B."/>
            <person name="Li C."/>
            <person name="Kuhnert E."/>
            <person name="Cox R.J."/>
            <person name="Crous P.W."/>
            <person name="Spatafora J.W."/>
            <person name="Lail K."/>
            <person name="Amirebrahimi M."/>
            <person name="Lipzen A."/>
            <person name="Pangilinan J."/>
            <person name="Andreopoulos W."/>
            <person name="Hayes R.D."/>
            <person name="Ng V."/>
            <person name="Grigoriev I.V."/>
            <person name="Jackson S.A."/>
            <person name="Sutton T.D.S."/>
            <person name="Dobson A.D.W."/>
            <person name="Rama T."/>
        </authorList>
    </citation>
    <scope>NUCLEOTIDE SEQUENCE</scope>
    <source>
        <strain evidence="3">TRa018bII</strain>
    </source>
</reference>
<dbReference type="Pfam" id="PF07859">
    <property type="entry name" value="Abhydrolase_3"/>
    <property type="match status" value="1"/>
</dbReference>
<sequence>MEIQASPVYLPAISLFQRIRFMIRVRLLKFITTQYIKVTNLPGIKDPSTRPTYTKNYSTQPRLETRIFVPKSYKSGDALLPLYLDIHGGGFAFMNPKADDRFCSYFSNKNKILVVSLDYPKTPECQFPQPSLALENLVDEVLKDESLPFDPKKIVIGGFSAGGNLALSVSQCDGLQGKFAALVAYYPPVDFSTPIEVSLAERPKTAPPDILEKSAAMFNWAYIKPNQDLKDPLLSPAYASRRMLPPKLCIIGCEFDLLCHNSSIMAEKFSKDGNDSERKGSDIGWEKNGVKWEKILGEVHAFDVLPSKGAEKKRRAKRRDEMHESVAEWLFREVF</sequence>
<dbReference type="SUPFAM" id="SSF53474">
    <property type="entry name" value="alpha/beta-Hydrolases"/>
    <property type="match status" value="1"/>
</dbReference>
<dbReference type="PANTHER" id="PTHR48081:SF8">
    <property type="entry name" value="ALPHA_BETA HYDROLASE FOLD-3 DOMAIN-CONTAINING PROTEIN-RELATED"/>
    <property type="match status" value="1"/>
</dbReference>
<dbReference type="InterPro" id="IPR050300">
    <property type="entry name" value="GDXG_lipolytic_enzyme"/>
</dbReference>
<proteinExistence type="predicted"/>
<keyword evidence="1" id="KW-0378">Hydrolase</keyword>
<dbReference type="InterPro" id="IPR013094">
    <property type="entry name" value="AB_hydrolase_3"/>
</dbReference>
<evidence type="ECO:0000256" key="1">
    <source>
        <dbReference type="ARBA" id="ARBA00022801"/>
    </source>
</evidence>
<dbReference type="Proteomes" id="UP000824998">
    <property type="component" value="Unassembled WGS sequence"/>
</dbReference>
<accession>A0A9P8CBD1</accession>
<dbReference type="InterPro" id="IPR029058">
    <property type="entry name" value="AB_hydrolase_fold"/>
</dbReference>
<gene>
    <name evidence="3" type="ORF">BJ875DRAFT_479776</name>
</gene>
<dbReference type="OrthoDB" id="408631at2759"/>
<keyword evidence="4" id="KW-1185">Reference proteome</keyword>
<evidence type="ECO:0000259" key="2">
    <source>
        <dbReference type="Pfam" id="PF07859"/>
    </source>
</evidence>
<name>A0A9P8CBD1_9HELO</name>
<comment type="caution">
    <text evidence="3">The sequence shown here is derived from an EMBL/GenBank/DDBJ whole genome shotgun (WGS) entry which is preliminary data.</text>
</comment>
<protein>
    <submittedName>
        <fullName evidence="3">Prolyl oligopeptidase-like protein</fullName>
    </submittedName>
</protein>
<organism evidence="3 4">
    <name type="scientific">Amylocarpus encephaloides</name>
    <dbReference type="NCBI Taxonomy" id="45428"/>
    <lineage>
        <taxon>Eukaryota</taxon>
        <taxon>Fungi</taxon>
        <taxon>Dikarya</taxon>
        <taxon>Ascomycota</taxon>
        <taxon>Pezizomycotina</taxon>
        <taxon>Leotiomycetes</taxon>
        <taxon>Helotiales</taxon>
        <taxon>Helotiales incertae sedis</taxon>
        <taxon>Amylocarpus</taxon>
    </lineage>
</organism>
<evidence type="ECO:0000313" key="3">
    <source>
        <dbReference type="EMBL" id="KAG9239071.1"/>
    </source>
</evidence>
<dbReference type="Gene3D" id="3.40.50.1820">
    <property type="entry name" value="alpha/beta hydrolase"/>
    <property type="match status" value="1"/>
</dbReference>
<dbReference type="EMBL" id="MU251362">
    <property type="protein sequence ID" value="KAG9239071.1"/>
    <property type="molecule type" value="Genomic_DNA"/>
</dbReference>
<dbReference type="GO" id="GO:0016787">
    <property type="term" value="F:hydrolase activity"/>
    <property type="evidence" value="ECO:0007669"/>
    <property type="project" value="UniProtKB-KW"/>
</dbReference>
<dbReference type="PANTHER" id="PTHR48081">
    <property type="entry name" value="AB HYDROLASE SUPERFAMILY PROTEIN C4A8.06C"/>
    <property type="match status" value="1"/>
</dbReference>
<evidence type="ECO:0000313" key="4">
    <source>
        <dbReference type="Proteomes" id="UP000824998"/>
    </source>
</evidence>